<dbReference type="RefSeq" id="WP_070365354.1">
    <property type="nucleotide sequence ID" value="NZ_CP016070.1"/>
</dbReference>
<dbReference type="EMBL" id="CP016070">
    <property type="protein sequence ID" value="AOW80678.1"/>
    <property type="molecule type" value="Genomic_DNA"/>
</dbReference>
<dbReference type="Proteomes" id="UP000186165">
    <property type="component" value="Chromosome"/>
</dbReference>
<dbReference type="InterPro" id="IPR055957">
    <property type="entry name" value="DUF7535"/>
</dbReference>
<dbReference type="KEGG" id="halh:HTSR_1503"/>
<protein>
    <submittedName>
        <fullName evidence="2">Uncharacterized protein</fullName>
    </submittedName>
</protein>
<dbReference type="Pfam" id="PF24379">
    <property type="entry name" value="DUF7535"/>
    <property type="match status" value="1"/>
</dbReference>
<feature type="transmembrane region" description="Helical" evidence="1">
    <location>
        <begin position="20"/>
        <end position="44"/>
    </location>
</feature>
<evidence type="ECO:0000256" key="1">
    <source>
        <dbReference type="SAM" id="Phobius"/>
    </source>
</evidence>
<dbReference type="EMBL" id="CP016804">
    <property type="protein sequence ID" value="APE96016.1"/>
    <property type="molecule type" value="Genomic_DNA"/>
</dbReference>
<evidence type="ECO:0000313" key="3">
    <source>
        <dbReference type="EMBL" id="APE96016.1"/>
    </source>
</evidence>
<keyword evidence="1" id="KW-0812">Transmembrane</keyword>
<accession>A0A1D8S5P5</accession>
<proteinExistence type="predicted"/>
<sequence length="62" mass="6738">MDTVTPPTPTHTAPEMSVLGWIIAAGIALVLLPVWPLLAIMWIIGKQGKDKGEKHPEDEIPI</sequence>
<dbReference type="STRING" id="1873524.HSR6_1574"/>
<evidence type="ECO:0000313" key="2">
    <source>
        <dbReference type="EMBL" id="AOW80678.1"/>
    </source>
</evidence>
<dbReference type="AlphaFoldDB" id="A0A1D8S5P5"/>
<evidence type="ECO:0000313" key="4">
    <source>
        <dbReference type="Proteomes" id="UP000185608"/>
    </source>
</evidence>
<organism evidence="2 4">
    <name type="scientific">Halodesulfurarchaeum formicicum</name>
    <dbReference type="NCBI Taxonomy" id="1873524"/>
    <lineage>
        <taxon>Archaea</taxon>
        <taxon>Methanobacteriati</taxon>
        <taxon>Methanobacteriota</taxon>
        <taxon>Stenosarchaea group</taxon>
        <taxon>Halobacteria</taxon>
        <taxon>Halobacteriales</taxon>
        <taxon>Halobacteriaceae</taxon>
        <taxon>Halodesulfurarchaeum</taxon>
    </lineage>
</organism>
<reference evidence="3" key="3">
    <citation type="journal article" date="2017" name="ISME J.">
        <title>Discovery of anaerobic lithoheterotrophic haloarchaea, ubiquitous in hypersaline habitats.</title>
        <authorList>
            <person name="Sorokin D.Y."/>
            <person name="Messina E."/>
            <person name="Smedile F."/>
            <person name="Roman P."/>
            <person name="Damste J.S.S."/>
            <person name="Ciordia S."/>
            <person name="Mena M.C."/>
            <person name="Ferrer M."/>
            <person name="Golyshin P.N."/>
            <person name="Kublanov I.V."/>
            <person name="Samarov N.I."/>
            <person name="Toshchakov S.V."/>
            <person name="La Cono V."/>
            <person name="Yakimov M.M."/>
        </authorList>
    </citation>
    <scope>NUCLEOTIDE SEQUENCE</scope>
    <source>
        <strain evidence="3">HSR6</strain>
    </source>
</reference>
<keyword evidence="5" id="KW-1185">Reference proteome</keyword>
<evidence type="ECO:0000313" key="5">
    <source>
        <dbReference type="Proteomes" id="UP000186165"/>
    </source>
</evidence>
<accession>A0A1J1AE40</accession>
<reference evidence="5" key="2">
    <citation type="submission" date="2016-08" db="EMBL/GenBank/DDBJ databases">
        <title>Discovery of first anaerobic lithoheterotrophic haloarchae widely represented in hypersaline habitats.</title>
        <authorList>
            <person name="Sorokin D.Y."/>
            <person name="Kublanov I.V."/>
            <person name="Roman P."/>
            <person name="Sinninghe Damste J.S."/>
            <person name="Golyshin P.N."/>
            <person name="Rojo D."/>
            <person name="Ciordia S."/>
            <person name="Mena Md.C."/>
            <person name="Ferrer M."/>
            <person name="Smedile F."/>
            <person name="Messina E."/>
            <person name="La Cono V."/>
            <person name="Yakimov M.M."/>
        </authorList>
    </citation>
    <scope>NUCLEOTIDE SEQUENCE [LARGE SCALE GENOMIC DNA]</scope>
    <source>
        <strain evidence="5">HSR6</strain>
    </source>
</reference>
<dbReference type="KEGG" id="hhsr:HSR6_1574"/>
<reference evidence="2 4" key="1">
    <citation type="submission" date="2016-06" db="EMBL/GenBank/DDBJ databases">
        <title>Discovery of anaerobic lithoheterotrophic haloarchaeon capable of sulfur respiration by hydrogen and formate.</title>
        <authorList>
            <person name="Sorokin D.Y."/>
            <person name="Kublanov I.V."/>
            <person name="Roman P."/>
            <person name="Sinninghe Damste J.S."/>
            <person name="Golyshin P.N."/>
            <person name="Rojo D."/>
            <person name="Ciordia S."/>
            <person name="Mena Md.C."/>
            <person name="Ferrer M."/>
            <person name="Smedile F."/>
            <person name="Messina E."/>
            <person name="La Cono V."/>
            <person name="Yakimov M.M."/>
        </authorList>
    </citation>
    <scope>NUCLEOTIDE SEQUENCE [LARGE SCALE GENOMIC DNA]</scope>
    <source>
        <strain evidence="2 4">HTSR1</strain>
    </source>
</reference>
<keyword evidence="1" id="KW-1133">Transmembrane helix</keyword>
<gene>
    <name evidence="3" type="ORF">HSR6_1574</name>
    <name evidence="2" type="ORF">HTSR_1503</name>
</gene>
<keyword evidence="1" id="KW-0472">Membrane</keyword>
<name>A0A1D8S5P5_9EURY</name>
<dbReference type="Proteomes" id="UP000185608">
    <property type="component" value="Chromosome"/>
</dbReference>
<dbReference type="GeneID" id="30418102"/>